<dbReference type="SMART" id="SM00710">
    <property type="entry name" value="PbH1"/>
    <property type="match status" value="7"/>
</dbReference>
<dbReference type="EMBL" id="CP116968">
    <property type="protein sequence ID" value="WNM64085.1"/>
    <property type="molecule type" value="Genomic_DNA"/>
</dbReference>
<dbReference type="PANTHER" id="PTHR36453:SF1">
    <property type="entry name" value="RIGHT HANDED BETA HELIX DOMAIN-CONTAINING PROTEIN"/>
    <property type="match status" value="1"/>
</dbReference>
<keyword evidence="3" id="KW-1185">Reference proteome</keyword>
<dbReference type="InterPro" id="IPR011050">
    <property type="entry name" value="Pectin_lyase_fold/virulence"/>
</dbReference>
<evidence type="ECO:0000313" key="2">
    <source>
        <dbReference type="EMBL" id="WNM64085.1"/>
    </source>
</evidence>
<protein>
    <submittedName>
        <fullName evidence="2">Right-handed parallel beta-helix repeat-containing protein</fullName>
    </submittedName>
</protein>
<sequence>MRSITNMRFFVVLGLFVFIVTPGAYAAEFFVTHAGQSLNEVRQAVREYKKGLPPKESITVWLEKGTYYLDAPVEFDEKDSGSEKFPIIYRSKPGETVSISGGRKVNGFVPVTDEAILSRLESSARPHIVEADLNGWKDVDFGEPVPVFLQGQWPQANNANLLELFYDSKRMPLSRWPNAGYTNIDRAVGPTKITSHRKTGTVEAHFTYFGSRPERWFAEADIYLNGFFFWDWANAFEKIETIDTVTKTIKAAPESPDILHPTPYSFHKYGHRDGQRYFALNLLSEIDSPGEWFFDRNTKKIYFYPPGPLEPQTVELSILPLVLSFNDTSWVTFQDIFIEESRNTLVSIKDGKRVLFAKNTFRNSAGYAVNIERGFNHEIKNSEIKDAGQGGILIRKAGDRLTLTPANHIIDNNVIHHIGVIQSGSPGIVLSKSVGVTISHNELYDMPHNAIKLGGNDHIVEYNEIYNVVKETSDSGAIYIGRDWTERGHIVRYNYFHDLVPIAGGAIQAVYLDDLASGFLIQGNIFHNVQRGILLGGGRDNRIVNNIFSNTNLNVYIDGRGAKPKSSHIQPNGQTMKALLAMPYKKPPWSTRYPQLVNILNEKPGHPLGNLVEHNLFLKSGKLLILPEAEGLIEFNQNFEEGTPNFNTVMKSNFQVDSKSKSLEFGFNQIPFHEIGKY</sequence>
<evidence type="ECO:0000259" key="1">
    <source>
        <dbReference type="Pfam" id="PF13229"/>
    </source>
</evidence>
<gene>
    <name evidence="2" type="ORF">PQG83_10115</name>
</gene>
<dbReference type="InterPro" id="IPR006626">
    <property type="entry name" value="PbH1"/>
</dbReference>
<dbReference type="AlphaFoldDB" id="A0AA96GPN6"/>
<dbReference type="SUPFAM" id="SSF51126">
    <property type="entry name" value="Pectin lyase-like"/>
    <property type="match status" value="1"/>
</dbReference>
<feature type="domain" description="Right handed beta helix" evidence="1">
    <location>
        <begin position="324"/>
        <end position="398"/>
    </location>
</feature>
<accession>A0AA96GPN6</accession>
<dbReference type="KEGG" id="nneo:PQG83_10115"/>
<proteinExistence type="predicted"/>
<dbReference type="InterPro" id="IPR039448">
    <property type="entry name" value="Beta_helix"/>
</dbReference>
<dbReference type="RefSeq" id="WP_312749010.1">
    <property type="nucleotide sequence ID" value="NZ_CP116968.1"/>
</dbReference>
<feature type="domain" description="Right handed beta helix" evidence="1">
    <location>
        <begin position="407"/>
        <end position="548"/>
    </location>
</feature>
<name>A0AA96GPN6_9BACT</name>
<dbReference type="Pfam" id="PF13229">
    <property type="entry name" value="Beta_helix"/>
    <property type="match status" value="2"/>
</dbReference>
<evidence type="ECO:0000313" key="3">
    <source>
        <dbReference type="Proteomes" id="UP001302494"/>
    </source>
</evidence>
<dbReference type="Proteomes" id="UP001302494">
    <property type="component" value="Chromosome"/>
</dbReference>
<dbReference type="Gene3D" id="2.160.20.10">
    <property type="entry name" value="Single-stranded right-handed beta-helix, Pectin lyase-like"/>
    <property type="match status" value="2"/>
</dbReference>
<dbReference type="PANTHER" id="PTHR36453">
    <property type="entry name" value="SECRETED PROTEIN-RELATED"/>
    <property type="match status" value="1"/>
</dbReference>
<reference evidence="2 3" key="1">
    <citation type="submission" date="2023-01" db="EMBL/GenBank/DDBJ databases">
        <title>Cultivation and genomic characterization of new, ubiquitous marine nitrite-oxidizing bacteria from the Nitrospirales.</title>
        <authorList>
            <person name="Mueller A.J."/>
            <person name="Daebeler A."/>
            <person name="Herbold C.W."/>
            <person name="Kirkegaard R.H."/>
            <person name="Daims H."/>
        </authorList>
    </citation>
    <scope>NUCLEOTIDE SEQUENCE [LARGE SCALE GENOMIC DNA]</scope>
    <source>
        <strain evidence="2 3">DK</strain>
    </source>
</reference>
<dbReference type="InterPro" id="IPR012334">
    <property type="entry name" value="Pectin_lyas_fold"/>
</dbReference>
<organism evidence="2 3">
    <name type="scientific">Candidatus Nitrospira neomarina</name>
    <dbReference type="NCBI Taxonomy" id="3020899"/>
    <lineage>
        <taxon>Bacteria</taxon>
        <taxon>Pseudomonadati</taxon>
        <taxon>Nitrospirota</taxon>
        <taxon>Nitrospiria</taxon>
        <taxon>Nitrospirales</taxon>
        <taxon>Nitrospiraceae</taxon>
        <taxon>Nitrospira</taxon>
    </lineage>
</organism>